<dbReference type="Pfam" id="PF01522">
    <property type="entry name" value="Polysacc_deac_1"/>
    <property type="match status" value="1"/>
</dbReference>
<dbReference type="GO" id="GO:0016810">
    <property type="term" value="F:hydrolase activity, acting on carbon-nitrogen (but not peptide) bonds"/>
    <property type="evidence" value="ECO:0007669"/>
    <property type="project" value="InterPro"/>
</dbReference>
<dbReference type="EMBL" id="LRVM01000011">
    <property type="protein sequence ID" value="KXL52031.1"/>
    <property type="molecule type" value="Genomic_DNA"/>
</dbReference>
<evidence type="ECO:0000313" key="6">
    <source>
        <dbReference type="Proteomes" id="UP000070539"/>
    </source>
</evidence>
<comment type="caution">
    <text evidence="5">The sequence shown here is derived from an EMBL/GenBank/DDBJ whole genome shotgun (WGS) entry which is preliminary data.</text>
</comment>
<dbReference type="Gene3D" id="3.90.640.20">
    <property type="entry name" value="Heat-shock cognate protein, ATPase"/>
    <property type="match status" value="1"/>
</dbReference>
<keyword evidence="2 5" id="KW-0378">Hydrolase</keyword>
<dbReference type="PANTHER" id="PTHR10587">
    <property type="entry name" value="GLYCOSYL TRANSFERASE-RELATED"/>
    <property type="match status" value="1"/>
</dbReference>
<dbReference type="AlphaFoldDB" id="A0A136WBY9"/>
<dbReference type="PATRIC" id="fig|36847.3.peg.2983"/>
<reference evidence="5 6" key="1">
    <citation type="submission" date="2016-01" db="EMBL/GenBank/DDBJ databases">
        <title>Genome sequence of Clostridium neopropionicum X4, DSM-3847.</title>
        <authorList>
            <person name="Poehlein A."/>
            <person name="Beck M.H."/>
            <person name="Bengelsdorf F.R."/>
            <person name="Daniel R."/>
            <person name="Duerre P."/>
        </authorList>
    </citation>
    <scope>NUCLEOTIDE SEQUENCE [LARGE SCALE GENOMIC DNA]</scope>
    <source>
        <strain evidence="5 6">DSM-3847</strain>
    </source>
</reference>
<dbReference type="InterPro" id="IPR037126">
    <property type="entry name" value="PdaC/RsiV-like_sf"/>
</dbReference>
<dbReference type="GO" id="GO:0005975">
    <property type="term" value="P:carbohydrate metabolic process"/>
    <property type="evidence" value="ECO:0007669"/>
    <property type="project" value="InterPro"/>
</dbReference>
<dbReference type="CDD" id="cd10954">
    <property type="entry name" value="CE4_CtAXE_like"/>
    <property type="match status" value="1"/>
</dbReference>
<accession>A0A136WBY9</accession>
<name>A0A136WBY9_9FIRM</name>
<dbReference type="Gene3D" id="3.20.20.370">
    <property type="entry name" value="Glycoside hydrolase/deacetylase"/>
    <property type="match status" value="1"/>
</dbReference>
<keyword evidence="3" id="KW-0732">Signal</keyword>
<dbReference type="InterPro" id="IPR011330">
    <property type="entry name" value="Glyco_hydro/deAcase_b/a-brl"/>
</dbReference>
<keyword evidence="1" id="KW-0479">Metal-binding</keyword>
<evidence type="ECO:0000259" key="4">
    <source>
        <dbReference type="PROSITE" id="PS51677"/>
    </source>
</evidence>
<proteinExistence type="predicted"/>
<feature type="signal peptide" evidence="3">
    <location>
        <begin position="1"/>
        <end position="20"/>
    </location>
</feature>
<dbReference type="GO" id="GO:0016020">
    <property type="term" value="C:membrane"/>
    <property type="evidence" value="ECO:0007669"/>
    <property type="project" value="TreeGrafter"/>
</dbReference>
<feature type="domain" description="NodB homology" evidence="4">
    <location>
        <begin position="289"/>
        <end position="464"/>
    </location>
</feature>
<dbReference type="SUPFAM" id="SSF88713">
    <property type="entry name" value="Glycoside hydrolase/deacetylase"/>
    <property type="match status" value="1"/>
</dbReference>
<dbReference type="STRING" id="36847.CLNEO_25470"/>
<organism evidence="5 6">
    <name type="scientific">Anaerotignum neopropionicum</name>
    <dbReference type="NCBI Taxonomy" id="36847"/>
    <lineage>
        <taxon>Bacteria</taxon>
        <taxon>Bacillati</taxon>
        <taxon>Bacillota</taxon>
        <taxon>Clostridia</taxon>
        <taxon>Lachnospirales</taxon>
        <taxon>Anaerotignaceae</taxon>
        <taxon>Anaerotignum</taxon>
    </lineage>
</organism>
<evidence type="ECO:0000256" key="1">
    <source>
        <dbReference type="ARBA" id="ARBA00022723"/>
    </source>
</evidence>
<evidence type="ECO:0000313" key="5">
    <source>
        <dbReference type="EMBL" id="KXL52031.1"/>
    </source>
</evidence>
<gene>
    <name evidence="5" type="primary">pdaC</name>
    <name evidence="5" type="ORF">CLNEO_25470</name>
</gene>
<sequence length="490" mass="54977">MRRRKWIICLAALAACVAFCGCGQGSTIAAAEPLVLQAEAAMPAEPEKRESTEPLGEKESIIEYAAPLAYVLEYPRMANEEINNQILEFVEGLKAEFAEKYDIKDEKAKRRLTQNDCDKFLYLDYDSYIVSEDKVCIVFFETQELGENILPVEQVEIFHFDINTGQRIDEKDIRKDGFLEAASAYTIEYFTTHAPYKDRIFGDYKTTLAPEGGRFEHFALNSEGVLFYFHRYDVFPGSLGRVDLFIPYSELAGLLNGVGIEAPPVVEKDEAQPIQPVTKPEREIDPNKPMVALTFDDGPNPIQTGRILDALEENGVVATFFDLGKLVEAYPETVQRELALGCEVGSHSYSHKNFNTLSAKAIAEDVAKTAEAFRKTTGAEPTLFRPPYGNCNDFVKANIPLSMVTWSVDTLDWKSKNADAIMNVIRSEGSLDGKVILMHGIYETSAAATERLIPYLLERGYQLVTVSEILEYKHGVQPENGKFYGYSYFQ</sequence>
<protein>
    <submittedName>
        <fullName evidence="5">Peptidoglycan-N-acetylmuramic acid deacetylase PdaC</fullName>
        <ecNumber evidence="5">3.5.1.-</ecNumber>
    </submittedName>
</protein>
<dbReference type="GO" id="GO:0046872">
    <property type="term" value="F:metal ion binding"/>
    <property type="evidence" value="ECO:0007669"/>
    <property type="project" value="UniProtKB-KW"/>
</dbReference>
<dbReference type="InterPro" id="IPR021729">
    <property type="entry name" value="DUF3298"/>
</dbReference>
<evidence type="ECO:0000256" key="3">
    <source>
        <dbReference type="SAM" id="SignalP"/>
    </source>
</evidence>
<keyword evidence="6" id="KW-1185">Reference proteome</keyword>
<dbReference type="OrthoDB" id="9806342at2"/>
<evidence type="ECO:0000256" key="2">
    <source>
        <dbReference type="ARBA" id="ARBA00022801"/>
    </source>
</evidence>
<dbReference type="RefSeq" id="WP_066089871.1">
    <property type="nucleotide sequence ID" value="NZ_LRVM01000011.1"/>
</dbReference>
<dbReference type="InterPro" id="IPR002509">
    <property type="entry name" value="NODB_dom"/>
</dbReference>
<dbReference type="PANTHER" id="PTHR10587:SF133">
    <property type="entry name" value="CHITIN DEACETYLASE 1-RELATED"/>
    <property type="match status" value="1"/>
</dbReference>
<dbReference type="Pfam" id="PF11738">
    <property type="entry name" value="DUF3298"/>
    <property type="match status" value="1"/>
</dbReference>
<feature type="chain" id="PRO_5038345972" evidence="3">
    <location>
        <begin position="21"/>
        <end position="490"/>
    </location>
</feature>
<dbReference type="EC" id="3.5.1.-" evidence="5"/>
<dbReference type="PROSITE" id="PS51677">
    <property type="entry name" value="NODB"/>
    <property type="match status" value="1"/>
</dbReference>
<dbReference type="InterPro" id="IPR050248">
    <property type="entry name" value="Polysacc_deacetylase_ArnD"/>
</dbReference>
<dbReference type="Proteomes" id="UP000070539">
    <property type="component" value="Unassembled WGS sequence"/>
</dbReference>
<dbReference type="PROSITE" id="PS51257">
    <property type="entry name" value="PROKAR_LIPOPROTEIN"/>
    <property type="match status" value="1"/>
</dbReference>